<proteinExistence type="predicted"/>
<dbReference type="STRING" id="93759.A0A1R3J6N1"/>
<protein>
    <submittedName>
        <fullName evidence="1">Molybdenum cofactor biosynthesis, MoeB</fullName>
    </submittedName>
</protein>
<dbReference type="SUPFAM" id="SSF69572">
    <property type="entry name" value="Activating enzymes of the ubiquitin-like proteins"/>
    <property type="match status" value="1"/>
</dbReference>
<dbReference type="GO" id="GO:0008641">
    <property type="term" value="F:ubiquitin-like modifier activating enzyme activity"/>
    <property type="evidence" value="ECO:0007669"/>
    <property type="project" value="InterPro"/>
</dbReference>
<reference evidence="2" key="1">
    <citation type="submission" date="2013-09" db="EMBL/GenBank/DDBJ databases">
        <title>Corchorus olitorius genome sequencing.</title>
        <authorList>
            <person name="Alam M."/>
            <person name="Haque M.S."/>
            <person name="Islam M.S."/>
            <person name="Emdad E.M."/>
            <person name="Islam M.M."/>
            <person name="Ahmed B."/>
            <person name="Halim A."/>
            <person name="Hossen Q.M.M."/>
            <person name="Hossain M.Z."/>
            <person name="Ahmed R."/>
            <person name="Khan M.M."/>
            <person name="Islam R."/>
            <person name="Rashid M.M."/>
            <person name="Khan S.A."/>
            <person name="Rahman M.S."/>
            <person name="Alam M."/>
            <person name="Yahiya A.S."/>
            <person name="Khan M.S."/>
            <person name="Azam M.S."/>
            <person name="Haque T."/>
            <person name="Lashkar M.Z.H."/>
            <person name="Akhand A.I."/>
            <person name="Morshed G."/>
            <person name="Roy S."/>
            <person name="Uddin K.S."/>
            <person name="Rabeya T."/>
            <person name="Hossain A.S."/>
            <person name="Chowdhury A."/>
            <person name="Snigdha A.R."/>
            <person name="Mortoza M.S."/>
            <person name="Matin S.A."/>
            <person name="Hoque S.M.E."/>
            <person name="Islam M.K."/>
            <person name="Roy D.K."/>
            <person name="Haider R."/>
            <person name="Moosa M.M."/>
            <person name="Elias S.M."/>
            <person name="Hasan A.M."/>
            <person name="Jahan S."/>
            <person name="Shafiuddin M."/>
            <person name="Mahmood N."/>
            <person name="Shommy N.S."/>
        </authorList>
    </citation>
    <scope>NUCLEOTIDE SEQUENCE [LARGE SCALE GENOMIC DNA]</scope>
    <source>
        <strain evidence="2">cv. O-4</strain>
    </source>
</reference>
<accession>A0A1R3J6N1</accession>
<dbReference type="InterPro" id="IPR035985">
    <property type="entry name" value="Ubiquitin-activating_enz"/>
</dbReference>
<sequence length="282" mass="31778">MGPLFISEEPILRPLPKSKYLSGPWPPDVFANSGPFIRISLFAFCRGGKRFSTKFLQFPSLIDRAYSESLKWKPANLSISISLNQEVLHFLRIYNSNRRRPNHLHPPAAIFARNSVHALRPRHLAIAIYMIKLDSFSVTVVEKKLKLKQKPSVSFSPIEAYMRLPVLDGGYVEPVQESIANEGGGEAPLEGSIPDMTSSTEHYVNLQKLYKAKSEADFLAIEQQVRNILKKIGRDPDNIPKATIESFCKTVRFLKVEVDSLEVGFGFLVLVIPLNELYSGYS</sequence>
<dbReference type="OrthoDB" id="1708823at2759"/>
<organism evidence="1 2">
    <name type="scientific">Corchorus olitorius</name>
    <dbReference type="NCBI Taxonomy" id="93759"/>
    <lineage>
        <taxon>Eukaryota</taxon>
        <taxon>Viridiplantae</taxon>
        <taxon>Streptophyta</taxon>
        <taxon>Embryophyta</taxon>
        <taxon>Tracheophyta</taxon>
        <taxon>Spermatophyta</taxon>
        <taxon>Magnoliopsida</taxon>
        <taxon>eudicotyledons</taxon>
        <taxon>Gunneridae</taxon>
        <taxon>Pentapetalae</taxon>
        <taxon>rosids</taxon>
        <taxon>malvids</taxon>
        <taxon>Malvales</taxon>
        <taxon>Malvaceae</taxon>
        <taxon>Grewioideae</taxon>
        <taxon>Apeibeae</taxon>
        <taxon>Corchorus</taxon>
    </lineage>
</organism>
<dbReference type="EMBL" id="AWUE01016548">
    <property type="protein sequence ID" value="OMO90498.1"/>
    <property type="molecule type" value="Genomic_DNA"/>
</dbReference>
<gene>
    <name evidence="1" type="ORF">COLO4_19119</name>
</gene>
<evidence type="ECO:0000313" key="1">
    <source>
        <dbReference type="EMBL" id="OMO90498.1"/>
    </source>
</evidence>
<dbReference type="AlphaFoldDB" id="A0A1R3J6N1"/>
<name>A0A1R3J6N1_9ROSI</name>
<comment type="caution">
    <text evidence="1">The sequence shown here is derived from an EMBL/GenBank/DDBJ whole genome shotgun (WGS) entry which is preliminary data.</text>
</comment>
<keyword evidence="2" id="KW-1185">Reference proteome</keyword>
<evidence type="ECO:0000313" key="2">
    <source>
        <dbReference type="Proteomes" id="UP000187203"/>
    </source>
</evidence>
<dbReference type="Proteomes" id="UP000187203">
    <property type="component" value="Unassembled WGS sequence"/>
</dbReference>